<organism evidence="2 3">
    <name type="scientific">Colletotrichum lupini</name>
    <dbReference type="NCBI Taxonomy" id="145971"/>
    <lineage>
        <taxon>Eukaryota</taxon>
        <taxon>Fungi</taxon>
        <taxon>Dikarya</taxon>
        <taxon>Ascomycota</taxon>
        <taxon>Pezizomycotina</taxon>
        <taxon>Sordariomycetes</taxon>
        <taxon>Hypocreomycetidae</taxon>
        <taxon>Glomerellales</taxon>
        <taxon>Glomerellaceae</taxon>
        <taxon>Colletotrichum</taxon>
        <taxon>Colletotrichum acutatum species complex</taxon>
    </lineage>
</organism>
<feature type="region of interest" description="Disordered" evidence="1">
    <location>
        <begin position="94"/>
        <end position="114"/>
    </location>
</feature>
<evidence type="ECO:0000313" key="2">
    <source>
        <dbReference type="EMBL" id="UQC85179.1"/>
    </source>
</evidence>
<dbReference type="Proteomes" id="UP000830671">
    <property type="component" value="Chromosome 5"/>
</dbReference>
<accession>A0A9Q8WJ03</accession>
<dbReference type="GeneID" id="73344659"/>
<keyword evidence="3" id="KW-1185">Reference proteome</keyword>
<dbReference type="RefSeq" id="XP_049146794.1">
    <property type="nucleotide sequence ID" value="XM_049289649.1"/>
</dbReference>
<evidence type="ECO:0000256" key="1">
    <source>
        <dbReference type="SAM" id="MobiDB-lite"/>
    </source>
</evidence>
<protein>
    <submittedName>
        <fullName evidence="2">Uncharacterized protein</fullName>
    </submittedName>
</protein>
<sequence length="222" mass="24515">MTGKSDAYVYGSFVCLRSMASSLPRCVVNGGLESSHLARPNSLQIRSDQEGRDQSRGLIPTQGVFKGCFRATQALAVVIWVRVGQKVNESHTSIPALQATSNKRRKRKKKKHAQAHTPYLVYPLSRPSTQVIHNGLFFVFTPLVTKNPEREQKPAPLVQPWIVSLLAGVWRKGGVCSLSPSQSSSSSHLQAWEMRCSTLHDRAKVPSSLTHPITLPQGRAPR</sequence>
<dbReference type="AlphaFoldDB" id="A0A9Q8WJ03"/>
<proteinExistence type="predicted"/>
<reference evidence="2" key="1">
    <citation type="journal article" date="2021" name="Mol. Plant Microbe Interact.">
        <title>Complete Genome Sequence of the Plant-Pathogenic Fungus Colletotrichum lupini.</title>
        <authorList>
            <person name="Baroncelli R."/>
            <person name="Pensec F."/>
            <person name="Da Lio D."/>
            <person name="Boufleur T."/>
            <person name="Vicente I."/>
            <person name="Sarrocco S."/>
            <person name="Picot A."/>
            <person name="Baraldi E."/>
            <person name="Sukno S."/>
            <person name="Thon M."/>
            <person name="Le Floch G."/>
        </authorList>
    </citation>
    <scope>NUCLEOTIDE SEQUENCE</scope>
    <source>
        <strain evidence="2">IMI 504893</strain>
    </source>
</reference>
<dbReference type="EMBL" id="CP019477">
    <property type="protein sequence ID" value="UQC85179.1"/>
    <property type="molecule type" value="Genomic_DNA"/>
</dbReference>
<dbReference type="KEGG" id="clup:CLUP02_10675"/>
<gene>
    <name evidence="2" type="ORF">CLUP02_10675</name>
</gene>
<feature type="compositionally biased region" description="Basic residues" evidence="1">
    <location>
        <begin position="102"/>
        <end position="114"/>
    </location>
</feature>
<evidence type="ECO:0000313" key="3">
    <source>
        <dbReference type="Proteomes" id="UP000830671"/>
    </source>
</evidence>
<name>A0A9Q8WJ03_9PEZI</name>